<accession>A0A1F6V0G2</accession>
<dbReference type="Gene3D" id="3.30.300.20">
    <property type="match status" value="1"/>
</dbReference>
<evidence type="ECO:0000313" key="3">
    <source>
        <dbReference type="Proteomes" id="UP000177602"/>
    </source>
</evidence>
<evidence type="ECO:0000313" key="2">
    <source>
        <dbReference type="EMBL" id="OGI62926.1"/>
    </source>
</evidence>
<dbReference type="AlphaFoldDB" id="A0A1F6V0G2"/>
<reference evidence="2 3" key="1">
    <citation type="journal article" date="2016" name="Nat. Commun.">
        <title>Thousands of microbial genomes shed light on interconnected biogeochemical processes in an aquifer system.</title>
        <authorList>
            <person name="Anantharaman K."/>
            <person name="Brown C.T."/>
            <person name="Hug L.A."/>
            <person name="Sharon I."/>
            <person name="Castelle C.J."/>
            <person name="Probst A.J."/>
            <person name="Thomas B.C."/>
            <person name="Singh A."/>
            <person name="Wilkins M.J."/>
            <person name="Karaoz U."/>
            <person name="Brodie E.L."/>
            <person name="Williams K.H."/>
            <person name="Hubbard S.S."/>
            <person name="Banfield J.F."/>
        </authorList>
    </citation>
    <scope>NUCLEOTIDE SEQUENCE [LARGE SCALE GENOMIC DNA]</scope>
</reference>
<organism evidence="2 3">
    <name type="scientific">Candidatus Nomurabacteria bacterium RIFCSPHIGHO2_01_FULL_40_12</name>
    <dbReference type="NCBI Taxonomy" id="1801737"/>
    <lineage>
        <taxon>Bacteria</taxon>
        <taxon>Candidatus Nomuraibacteriota</taxon>
    </lineage>
</organism>
<evidence type="ECO:0008006" key="4">
    <source>
        <dbReference type="Google" id="ProtNLM"/>
    </source>
</evidence>
<dbReference type="STRING" id="1801737.A2818_00645"/>
<name>A0A1F6V0G2_9BACT</name>
<dbReference type="Pfam" id="PF02033">
    <property type="entry name" value="RBFA"/>
    <property type="match status" value="1"/>
</dbReference>
<dbReference type="Proteomes" id="UP000177602">
    <property type="component" value="Unassembled WGS sequence"/>
</dbReference>
<keyword evidence="1" id="KW-0690">Ribosome biogenesis</keyword>
<dbReference type="InterPro" id="IPR015946">
    <property type="entry name" value="KH_dom-like_a/b"/>
</dbReference>
<dbReference type="InterPro" id="IPR000238">
    <property type="entry name" value="RbfA"/>
</dbReference>
<dbReference type="SUPFAM" id="SSF89919">
    <property type="entry name" value="Ribosome-binding factor A, RbfA"/>
    <property type="match status" value="1"/>
</dbReference>
<evidence type="ECO:0000256" key="1">
    <source>
        <dbReference type="ARBA" id="ARBA00022517"/>
    </source>
</evidence>
<protein>
    <recommendedName>
        <fullName evidence="4">Ribosome-binding factor A</fullName>
    </recommendedName>
</protein>
<dbReference type="GO" id="GO:0006364">
    <property type="term" value="P:rRNA processing"/>
    <property type="evidence" value="ECO:0007669"/>
    <property type="project" value="InterPro"/>
</dbReference>
<sequence>MTQRNEKVANLIKEKTAEFLGRENNNTSLITVTSATCSPDLKRATIFITVLPEDKEKTALLFAKRKRREMREFLKKHMLTKVVPFLDVEIDRGEKNRQKIDELLRNG</sequence>
<proteinExistence type="predicted"/>
<gene>
    <name evidence="2" type="ORF">A2818_00645</name>
</gene>
<dbReference type="InterPro" id="IPR023799">
    <property type="entry name" value="RbfA_dom_sf"/>
</dbReference>
<comment type="caution">
    <text evidence="2">The sequence shown here is derived from an EMBL/GenBank/DDBJ whole genome shotgun (WGS) entry which is preliminary data.</text>
</comment>
<dbReference type="EMBL" id="MFTN01000017">
    <property type="protein sequence ID" value="OGI62926.1"/>
    <property type="molecule type" value="Genomic_DNA"/>
</dbReference>